<accession>A0A150P7E8</accession>
<proteinExistence type="predicted"/>
<dbReference type="Proteomes" id="UP000075604">
    <property type="component" value="Unassembled WGS sequence"/>
</dbReference>
<sequence>MSRMQLVELEDLPWFPSILRDGGTAFLEFAERASGHGRMLVGPLERALDATGETRLVDLCSGGGGPAAAIADELAKRGRKVTVTLTDLYPNLPAFEHAARGSRGAVVGRAAPVDATAVPAELTGLRTIFNAFHHFPPEQARQVLADAVAQRQPIGVFEVVSRELPMLLGLLLTPLTVTVSMPFWRPFRWAWLLWTWLVPVMQAFVLWDGLVSWLRIYSVEELRALVAQIDAPDWVWDIGTVKLGDAPLHGTYLVGYPKPRA</sequence>
<evidence type="ECO:0008006" key="3">
    <source>
        <dbReference type="Google" id="ProtNLM"/>
    </source>
</evidence>
<evidence type="ECO:0000313" key="2">
    <source>
        <dbReference type="Proteomes" id="UP000075604"/>
    </source>
</evidence>
<reference evidence="1 2" key="1">
    <citation type="submission" date="2014-02" db="EMBL/GenBank/DDBJ databases">
        <title>The small core and large imbalanced accessory genome model reveals a collaborative survival strategy of Sorangium cellulosum strains in nature.</title>
        <authorList>
            <person name="Han K."/>
            <person name="Peng R."/>
            <person name="Blom J."/>
            <person name="Li Y.-Z."/>
        </authorList>
    </citation>
    <scope>NUCLEOTIDE SEQUENCE [LARGE SCALE GENOMIC DNA]</scope>
    <source>
        <strain evidence="1 2">So0157-18</strain>
    </source>
</reference>
<evidence type="ECO:0000313" key="1">
    <source>
        <dbReference type="EMBL" id="KYF51590.1"/>
    </source>
</evidence>
<protein>
    <recommendedName>
        <fullName evidence="3">Methyltransferase domain-containing protein</fullName>
    </recommendedName>
</protein>
<organism evidence="1 2">
    <name type="scientific">Sorangium cellulosum</name>
    <name type="common">Polyangium cellulosum</name>
    <dbReference type="NCBI Taxonomy" id="56"/>
    <lineage>
        <taxon>Bacteria</taxon>
        <taxon>Pseudomonadati</taxon>
        <taxon>Myxococcota</taxon>
        <taxon>Polyangia</taxon>
        <taxon>Polyangiales</taxon>
        <taxon>Polyangiaceae</taxon>
        <taxon>Sorangium</taxon>
    </lineage>
</organism>
<dbReference type="AlphaFoldDB" id="A0A150P7E8"/>
<dbReference type="Gene3D" id="3.40.50.150">
    <property type="entry name" value="Vaccinia Virus protein VP39"/>
    <property type="match status" value="1"/>
</dbReference>
<comment type="caution">
    <text evidence="1">The sequence shown here is derived from an EMBL/GenBank/DDBJ whole genome shotgun (WGS) entry which is preliminary data.</text>
</comment>
<dbReference type="SUPFAM" id="SSF53335">
    <property type="entry name" value="S-adenosyl-L-methionine-dependent methyltransferases"/>
    <property type="match status" value="1"/>
</dbReference>
<dbReference type="EMBL" id="JELX01003679">
    <property type="protein sequence ID" value="KYF51590.1"/>
    <property type="molecule type" value="Genomic_DNA"/>
</dbReference>
<name>A0A150P7E8_SORCE</name>
<dbReference type="InterPro" id="IPR029063">
    <property type="entry name" value="SAM-dependent_MTases_sf"/>
</dbReference>
<gene>
    <name evidence="1" type="ORF">BE04_24405</name>
</gene>